<comment type="catalytic activity">
    <reaction evidence="4">
        <text>dTTP + H2O = dTMP + diphosphate + H(+)</text>
        <dbReference type="Rhea" id="RHEA:28534"/>
        <dbReference type="ChEBI" id="CHEBI:15377"/>
        <dbReference type="ChEBI" id="CHEBI:15378"/>
        <dbReference type="ChEBI" id="CHEBI:33019"/>
        <dbReference type="ChEBI" id="CHEBI:37568"/>
        <dbReference type="ChEBI" id="CHEBI:63528"/>
        <dbReference type="EC" id="3.6.1.9"/>
    </reaction>
</comment>
<comment type="function">
    <text evidence="4">Nucleoside triphosphate pyrophosphatase that hydrolyzes dTTP and UTP. May have a dual role in cell division arrest and in preventing the incorporation of modified nucleotides into cellular nucleic acids.</text>
</comment>
<dbReference type="GO" id="GO:0036221">
    <property type="term" value="F:UTP diphosphatase activity"/>
    <property type="evidence" value="ECO:0007669"/>
    <property type="project" value="RHEA"/>
</dbReference>
<sequence length="207" mass="21656">MSQPQLVLASGSPRRRELLAEAGYDFRVVAARDGVEEGGLCSNCGPAELVVDLAIVKLNDVIDQLTGESEPLLVLAADTVAECDGQILGKPADEDHAAAMMRALSSRRHRVYTGVALARVASGVAVRLAAETVVTTLRMNDLSADWIADYAASGAWEGKAGGFGYQDGLGFVHVETGSESNVVGLPMERVVELLAAAGCFPERGGQS</sequence>
<evidence type="ECO:0000256" key="4">
    <source>
        <dbReference type="HAMAP-Rule" id="MF_00528"/>
    </source>
</evidence>
<feature type="site" description="Important for substrate specificity" evidence="4">
    <location>
        <position position="14"/>
    </location>
</feature>
<evidence type="ECO:0000313" key="6">
    <source>
        <dbReference type="Proteomes" id="UP000316426"/>
    </source>
</evidence>
<keyword evidence="3 4" id="KW-0546">Nucleotide metabolism</keyword>
<organism evidence="5 6">
    <name type="scientific">Botrimarina mediterranea</name>
    <dbReference type="NCBI Taxonomy" id="2528022"/>
    <lineage>
        <taxon>Bacteria</taxon>
        <taxon>Pseudomonadati</taxon>
        <taxon>Planctomycetota</taxon>
        <taxon>Planctomycetia</taxon>
        <taxon>Pirellulales</taxon>
        <taxon>Lacipirellulaceae</taxon>
        <taxon>Botrimarina</taxon>
    </lineage>
</organism>
<evidence type="ECO:0000256" key="2">
    <source>
        <dbReference type="ARBA" id="ARBA00022801"/>
    </source>
</evidence>
<keyword evidence="6" id="KW-1185">Reference proteome</keyword>
<dbReference type="EC" id="3.6.1.9" evidence="4"/>
<dbReference type="InterPro" id="IPR003697">
    <property type="entry name" value="Maf-like"/>
</dbReference>
<reference evidence="5 6" key="1">
    <citation type="submission" date="2019-02" db="EMBL/GenBank/DDBJ databases">
        <title>Deep-cultivation of Planctomycetes and their phenomic and genomic characterization uncovers novel biology.</title>
        <authorList>
            <person name="Wiegand S."/>
            <person name="Jogler M."/>
            <person name="Boedeker C."/>
            <person name="Pinto D."/>
            <person name="Vollmers J."/>
            <person name="Rivas-Marin E."/>
            <person name="Kohn T."/>
            <person name="Peeters S.H."/>
            <person name="Heuer A."/>
            <person name="Rast P."/>
            <person name="Oberbeckmann S."/>
            <person name="Bunk B."/>
            <person name="Jeske O."/>
            <person name="Meyerdierks A."/>
            <person name="Storesund J.E."/>
            <person name="Kallscheuer N."/>
            <person name="Luecker S."/>
            <person name="Lage O.M."/>
            <person name="Pohl T."/>
            <person name="Merkel B.J."/>
            <person name="Hornburger P."/>
            <person name="Mueller R.-W."/>
            <person name="Bruemmer F."/>
            <person name="Labrenz M."/>
            <person name="Spormann A.M."/>
            <person name="Op den Camp H."/>
            <person name="Overmann J."/>
            <person name="Amann R."/>
            <person name="Jetten M.S.M."/>
            <person name="Mascher T."/>
            <person name="Medema M.H."/>
            <person name="Devos D.P."/>
            <person name="Kaster A.-K."/>
            <person name="Ovreas L."/>
            <person name="Rohde M."/>
            <person name="Galperin M.Y."/>
            <person name="Jogler C."/>
        </authorList>
    </citation>
    <scope>NUCLEOTIDE SEQUENCE [LARGE SCALE GENOMIC DNA]</scope>
    <source>
        <strain evidence="5 6">Spa11</strain>
    </source>
</reference>
<evidence type="ECO:0000313" key="5">
    <source>
        <dbReference type="EMBL" id="QDV74574.1"/>
    </source>
</evidence>
<dbReference type="Gene3D" id="3.90.950.10">
    <property type="match status" value="1"/>
</dbReference>
<feature type="site" description="Important for substrate specificity" evidence="4">
    <location>
        <position position="166"/>
    </location>
</feature>
<dbReference type="HAMAP" id="MF_00528">
    <property type="entry name" value="Maf"/>
    <property type="match status" value="1"/>
</dbReference>
<proteinExistence type="inferred from homology"/>
<keyword evidence="4" id="KW-0963">Cytoplasm</keyword>
<comment type="catalytic activity">
    <reaction evidence="4">
        <text>UTP + H2O = UMP + diphosphate + H(+)</text>
        <dbReference type="Rhea" id="RHEA:29395"/>
        <dbReference type="ChEBI" id="CHEBI:15377"/>
        <dbReference type="ChEBI" id="CHEBI:15378"/>
        <dbReference type="ChEBI" id="CHEBI:33019"/>
        <dbReference type="ChEBI" id="CHEBI:46398"/>
        <dbReference type="ChEBI" id="CHEBI:57865"/>
        <dbReference type="EC" id="3.6.1.9"/>
    </reaction>
</comment>
<comment type="subcellular location">
    <subcellularLocation>
        <location evidence="4">Cytoplasm</location>
    </subcellularLocation>
</comment>
<protein>
    <recommendedName>
        <fullName evidence="4">dTTP/UTP pyrophosphatase</fullName>
        <shortName evidence="4">dTTPase/UTPase</shortName>
        <ecNumber evidence="4">3.6.1.9</ecNumber>
    </recommendedName>
    <alternativeName>
        <fullName evidence="4">Nucleoside triphosphate pyrophosphatase</fullName>
    </alternativeName>
    <alternativeName>
        <fullName evidence="4">Nucleotide pyrophosphatase</fullName>
        <shortName evidence="4">Nucleotide PPase</shortName>
    </alternativeName>
</protein>
<dbReference type="PANTHER" id="PTHR43213:SF5">
    <property type="entry name" value="BIFUNCTIONAL DTTP_UTP PYROPHOSPHATASE_METHYLTRANSFERASE PROTEIN-RELATED"/>
    <property type="match status" value="1"/>
</dbReference>
<dbReference type="GO" id="GO:0036218">
    <property type="term" value="F:dTTP diphosphatase activity"/>
    <property type="evidence" value="ECO:0007669"/>
    <property type="project" value="RHEA"/>
</dbReference>
<dbReference type="EMBL" id="CP036349">
    <property type="protein sequence ID" value="QDV74574.1"/>
    <property type="molecule type" value="Genomic_DNA"/>
</dbReference>
<dbReference type="RefSeq" id="WP_145113098.1">
    <property type="nucleotide sequence ID" value="NZ_CP036349.1"/>
</dbReference>
<evidence type="ECO:0000256" key="3">
    <source>
        <dbReference type="ARBA" id="ARBA00023080"/>
    </source>
</evidence>
<dbReference type="KEGG" id="bmei:Spa11_27800"/>
<comment type="similarity">
    <text evidence="4">Belongs to the Maf family. YhdE subfamily.</text>
</comment>
<accession>A0A518K9V1</accession>
<dbReference type="GO" id="GO:0005737">
    <property type="term" value="C:cytoplasm"/>
    <property type="evidence" value="ECO:0007669"/>
    <property type="project" value="UniProtKB-SubCell"/>
</dbReference>
<evidence type="ECO:0000256" key="1">
    <source>
        <dbReference type="ARBA" id="ARBA00001968"/>
    </source>
</evidence>
<dbReference type="AlphaFoldDB" id="A0A518K9V1"/>
<dbReference type="SUPFAM" id="SSF52972">
    <property type="entry name" value="ITPase-like"/>
    <property type="match status" value="1"/>
</dbReference>
<name>A0A518K9V1_9BACT</name>
<dbReference type="GO" id="GO:0009117">
    <property type="term" value="P:nucleotide metabolic process"/>
    <property type="evidence" value="ECO:0007669"/>
    <property type="project" value="UniProtKB-KW"/>
</dbReference>
<dbReference type="PANTHER" id="PTHR43213">
    <property type="entry name" value="BIFUNCTIONAL DTTP/UTP PYROPHOSPHATASE/METHYLTRANSFERASE PROTEIN-RELATED"/>
    <property type="match status" value="1"/>
</dbReference>
<dbReference type="InterPro" id="IPR029001">
    <property type="entry name" value="ITPase-like_fam"/>
</dbReference>
<feature type="site" description="Important for substrate specificity" evidence="4">
    <location>
        <position position="79"/>
    </location>
</feature>
<dbReference type="CDD" id="cd00555">
    <property type="entry name" value="Maf"/>
    <property type="match status" value="1"/>
</dbReference>
<dbReference type="Pfam" id="PF02545">
    <property type="entry name" value="Maf"/>
    <property type="match status" value="1"/>
</dbReference>
<comment type="caution">
    <text evidence="4">Lacks conserved residue(s) required for the propagation of feature annotation.</text>
</comment>
<comment type="cofactor">
    <cofactor evidence="1 4">
        <name>a divalent metal cation</name>
        <dbReference type="ChEBI" id="CHEBI:60240"/>
    </cofactor>
</comment>
<dbReference type="Proteomes" id="UP000316426">
    <property type="component" value="Chromosome"/>
</dbReference>
<dbReference type="NCBIfam" id="TIGR00172">
    <property type="entry name" value="maf"/>
    <property type="match status" value="1"/>
</dbReference>
<feature type="active site" description="Proton acceptor" evidence="4">
    <location>
        <position position="78"/>
    </location>
</feature>
<keyword evidence="2 4" id="KW-0378">Hydrolase</keyword>
<gene>
    <name evidence="5" type="primary">yhdE</name>
    <name evidence="5" type="ORF">Spa11_27800</name>
</gene>
<dbReference type="PIRSF" id="PIRSF006305">
    <property type="entry name" value="Maf"/>
    <property type="match status" value="1"/>
</dbReference>